<dbReference type="EMBL" id="WHOD01000050">
    <property type="protein sequence ID" value="NOU93850.1"/>
    <property type="molecule type" value="Genomic_DNA"/>
</dbReference>
<name>A0A972K0H6_9BACL</name>
<keyword evidence="2" id="KW-1185">Reference proteome</keyword>
<evidence type="ECO:0000313" key="1">
    <source>
        <dbReference type="EMBL" id="NOU93850.1"/>
    </source>
</evidence>
<protein>
    <submittedName>
        <fullName evidence="1">Uncharacterized protein</fullName>
    </submittedName>
</protein>
<gene>
    <name evidence="1" type="ORF">GC093_11525</name>
</gene>
<dbReference type="AlphaFoldDB" id="A0A972K0H6"/>
<dbReference type="Gene3D" id="2.130.10.10">
    <property type="entry name" value="YVTN repeat-like/Quinoprotein amine dehydrogenase"/>
    <property type="match status" value="1"/>
</dbReference>
<accession>A0A972K0H6</accession>
<dbReference type="InterPro" id="IPR015943">
    <property type="entry name" value="WD40/YVTN_repeat-like_dom_sf"/>
</dbReference>
<proteinExistence type="predicted"/>
<organism evidence="1 2">
    <name type="scientific">Paenibacillus foliorum</name>
    <dbReference type="NCBI Taxonomy" id="2654974"/>
    <lineage>
        <taxon>Bacteria</taxon>
        <taxon>Bacillati</taxon>
        <taxon>Bacillota</taxon>
        <taxon>Bacilli</taxon>
        <taxon>Bacillales</taxon>
        <taxon>Paenibacillaceae</taxon>
        <taxon>Paenibacillus</taxon>
    </lineage>
</organism>
<dbReference type="SUPFAM" id="SSF82171">
    <property type="entry name" value="DPP6 N-terminal domain-like"/>
    <property type="match status" value="1"/>
</dbReference>
<dbReference type="PROSITE" id="PS51257">
    <property type="entry name" value="PROKAR_LIPOPROTEIN"/>
    <property type="match status" value="1"/>
</dbReference>
<comment type="caution">
    <text evidence="1">The sequence shown here is derived from an EMBL/GenBank/DDBJ whole genome shotgun (WGS) entry which is preliminary data.</text>
</comment>
<evidence type="ECO:0000313" key="2">
    <source>
        <dbReference type="Proteomes" id="UP000641588"/>
    </source>
</evidence>
<sequence length="378" mass="42806">MIKRVFKLIVPCIVFGLVMSGCSGELKTKTIIIPDTAETNPIQSVNEDFVVNKIYKLMENDTSTGDILGWADKEQVLGVFGRKDKDRSLERIDYSYNSHQKLINIDANTEVESVSPNGMYVVSSVANEDGKQKLLLYNLTDHKEDLISELAKANMRMNPVTWSRNSQYVTYVQRDRTKAEAKLVVYDVNSRSLNEIVFSSRNEKDIIYNVKLSDDGKSALIMKSSDGQPYVVYGKIVGNELTTQYEQPISSDGSFDFINDDQIMFVGQKGALYLYDVRNANTTILLDQIGSFGLSSDRKYIAFSKGKESIYVAKLQGNTVINEIEIYRGMIPFQMDWSKDNKKILIYGWRSYGVLPSASRPVITVTPERNVPFIIEFK</sequence>
<dbReference type="Proteomes" id="UP000641588">
    <property type="component" value="Unassembled WGS sequence"/>
</dbReference>
<dbReference type="RefSeq" id="WP_171652054.1">
    <property type="nucleotide sequence ID" value="NZ_WHOD01000050.1"/>
</dbReference>
<reference evidence="1" key="1">
    <citation type="submission" date="2019-10" db="EMBL/GenBank/DDBJ databases">
        <title>Description of Paenibacillus glebae sp. nov.</title>
        <authorList>
            <person name="Carlier A."/>
            <person name="Qi S."/>
        </authorList>
    </citation>
    <scope>NUCLEOTIDE SEQUENCE</scope>
    <source>
        <strain evidence="1">LMG 31456</strain>
    </source>
</reference>